<dbReference type="InterPro" id="IPR029063">
    <property type="entry name" value="SAM-dependent_MTases_sf"/>
</dbReference>
<dbReference type="PANTHER" id="PTHR43861">
    <property type="entry name" value="TRANS-ACONITATE 2-METHYLTRANSFERASE-RELATED"/>
    <property type="match status" value="1"/>
</dbReference>
<dbReference type="PIR" id="E96966">
    <property type="entry name" value="E96966"/>
</dbReference>
<dbReference type="GO" id="GO:0032259">
    <property type="term" value="P:methylation"/>
    <property type="evidence" value="ECO:0007669"/>
    <property type="project" value="UniProtKB-KW"/>
</dbReference>
<dbReference type="eggNOG" id="COG2226">
    <property type="taxonomic scope" value="Bacteria"/>
</dbReference>
<dbReference type="HOGENOM" id="CLU_081790_2_0_9"/>
<accession>Q97LL7</accession>
<dbReference type="Proteomes" id="UP000000814">
    <property type="component" value="Chromosome"/>
</dbReference>
<dbReference type="STRING" id="272562.CA_C0541"/>
<gene>
    <name evidence="3" type="ordered locus">CA_C0541</name>
</gene>
<organism evidence="3 4">
    <name type="scientific">Clostridium acetobutylicum (strain ATCC 824 / DSM 792 / JCM 1419 / IAM 19013 / LMG 5710 / NBRC 13948 / NRRL B-527 / VKM B-1787 / 2291 / W)</name>
    <dbReference type="NCBI Taxonomy" id="272562"/>
    <lineage>
        <taxon>Bacteria</taxon>
        <taxon>Bacillati</taxon>
        <taxon>Bacillota</taxon>
        <taxon>Clostridia</taxon>
        <taxon>Eubacteriales</taxon>
        <taxon>Clostridiaceae</taxon>
        <taxon>Clostridium</taxon>
    </lineage>
</organism>
<dbReference type="AlphaFoldDB" id="Q97LL7"/>
<proteinExistence type="predicted"/>
<dbReference type="InterPro" id="IPR041698">
    <property type="entry name" value="Methyltransf_25"/>
</dbReference>
<dbReference type="OrthoDB" id="465705at2"/>
<keyword evidence="3" id="KW-0489">Methyltransferase</keyword>
<dbReference type="PATRIC" id="fig|272562.8.peg.744"/>
<dbReference type="SUPFAM" id="SSF53335">
    <property type="entry name" value="S-adenosyl-L-methionine-dependent methyltransferases"/>
    <property type="match status" value="1"/>
</dbReference>
<dbReference type="Gene3D" id="3.40.50.150">
    <property type="entry name" value="Vaccinia Virus protein VP39"/>
    <property type="match status" value="1"/>
</dbReference>
<keyword evidence="1" id="KW-0808">Transferase</keyword>
<keyword evidence="4" id="KW-1185">Reference proteome</keyword>
<dbReference type="Pfam" id="PF13649">
    <property type="entry name" value="Methyltransf_25"/>
    <property type="match status" value="1"/>
</dbReference>
<protein>
    <submittedName>
        <fullName evidence="3">SAM-dependent methyltransferase</fullName>
    </submittedName>
</protein>
<dbReference type="EMBL" id="AE001437">
    <property type="protein sequence ID" value="AAK78520.1"/>
    <property type="molecule type" value="Genomic_DNA"/>
</dbReference>
<dbReference type="GO" id="GO:0008168">
    <property type="term" value="F:methyltransferase activity"/>
    <property type="evidence" value="ECO:0007669"/>
    <property type="project" value="UniProtKB-KW"/>
</dbReference>
<name>Q97LL7_CLOAB</name>
<reference evidence="3 4" key="1">
    <citation type="journal article" date="2001" name="J. Bacteriol.">
        <title>Genome sequence and comparative analysis of the solvent-producing bacterium Clostridium acetobutylicum.</title>
        <authorList>
            <person name="Nolling J."/>
            <person name="Breton G."/>
            <person name="Omelchenko M.V."/>
            <person name="Makarova K.S."/>
            <person name="Zeng Q."/>
            <person name="Gibson R."/>
            <person name="Lee H.M."/>
            <person name="Dubois J."/>
            <person name="Qiu D."/>
            <person name="Hitti J."/>
            <person name="Wolf Y.I."/>
            <person name="Tatusov R.L."/>
            <person name="Sabathe F."/>
            <person name="Doucette-Stamm L."/>
            <person name="Soucaille P."/>
            <person name="Daly M.J."/>
            <person name="Bennett G.N."/>
            <person name="Koonin E.V."/>
            <person name="Smith D.R."/>
        </authorList>
    </citation>
    <scope>NUCLEOTIDE SEQUENCE [LARGE SCALE GENOMIC DNA]</scope>
    <source>
        <strain evidence="4">ATCC 824 / DSM 792 / JCM 1419 / LMG 5710 / VKM B-1787</strain>
    </source>
</reference>
<sequence>MAHPFLRTIFEVVITLYMLHNLYKVLGDDEMDLEEMSSFFNKRVNEYEEHMMNNVGGANQYYIETAKLIPRGKEINILDLGCGTGLELDEIFKINNTVRVTGIDLAENMLRKIKEKHKDKLDRLTLIVGDYFSCDIGEKVFDAALSVETLHHFNHEQKIKLYKKIVRSLKDNGVYIEADYMAPNQDYEDHCFNENKRIRLELGIKDGFYHYDTPCTVENQIKMLYKSGFKSVEKVFKAENTVILLAKK</sequence>
<evidence type="ECO:0000313" key="4">
    <source>
        <dbReference type="Proteomes" id="UP000000814"/>
    </source>
</evidence>
<dbReference type="CDD" id="cd02440">
    <property type="entry name" value="AdoMet_MTases"/>
    <property type="match status" value="1"/>
</dbReference>
<evidence type="ECO:0000256" key="1">
    <source>
        <dbReference type="ARBA" id="ARBA00022679"/>
    </source>
</evidence>
<evidence type="ECO:0000313" key="3">
    <source>
        <dbReference type="EMBL" id="AAK78520.1"/>
    </source>
</evidence>
<dbReference type="KEGG" id="cac:CA_C0541"/>
<evidence type="ECO:0000259" key="2">
    <source>
        <dbReference type="Pfam" id="PF13649"/>
    </source>
</evidence>
<feature type="domain" description="Methyltransferase" evidence="2">
    <location>
        <begin position="77"/>
        <end position="173"/>
    </location>
</feature>